<dbReference type="Proteomes" id="UP000673691">
    <property type="component" value="Unassembled WGS sequence"/>
</dbReference>
<evidence type="ECO:0000313" key="3">
    <source>
        <dbReference type="Proteomes" id="UP000673691"/>
    </source>
</evidence>
<protein>
    <submittedName>
        <fullName evidence="2">Uncharacterized protein</fullName>
    </submittedName>
</protein>
<gene>
    <name evidence="2" type="ORF">BJ554DRAFT_620</name>
</gene>
<organism evidence="2 3">
    <name type="scientific">Olpidium bornovanus</name>
    <dbReference type="NCBI Taxonomy" id="278681"/>
    <lineage>
        <taxon>Eukaryota</taxon>
        <taxon>Fungi</taxon>
        <taxon>Fungi incertae sedis</taxon>
        <taxon>Olpidiomycota</taxon>
        <taxon>Olpidiomycotina</taxon>
        <taxon>Olpidiomycetes</taxon>
        <taxon>Olpidiales</taxon>
        <taxon>Olpidiaceae</taxon>
        <taxon>Olpidium</taxon>
    </lineage>
</organism>
<proteinExistence type="predicted"/>
<name>A0A8H7ZT62_9FUNG</name>
<feature type="compositionally biased region" description="Acidic residues" evidence="1">
    <location>
        <begin position="17"/>
        <end position="31"/>
    </location>
</feature>
<feature type="region of interest" description="Disordered" evidence="1">
    <location>
        <begin position="570"/>
        <end position="593"/>
    </location>
</feature>
<feature type="compositionally biased region" description="Basic and acidic residues" evidence="1">
    <location>
        <begin position="509"/>
        <end position="520"/>
    </location>
</feature>
<dbReference type="AlphaFoldDB" id="A0A8H7ZT62"/>
<feature type="non-terminal residue" evidence="2">
    <location>
        <position position="593"/>
    </location>
</feature>
<dbReference type="EMBL" id="JAEFCI010007479">
    <property type="protein sequence ID" value="KAG5459041.1"/>
    <property type="molecule type" value="Genomic_DNA"/>
</dbReference>
<feature type="region of interest" description="Disordered" evidence="1">
    <location>
        <begin position="496"/>
        <end position="558"/>
    </location>
</feature>
<evidence type="ECO:0000313" key="2">
    <source>
        <dbReference type="EMBL" id="KAG5459041.1"/>
    </source>
</evidence>
<accession>A0A8H7ZT62</accession>
<keyword evidence="3" id="KW-1185">Reference proteome</keyword>
<feature type="non-terminal residue" evidence="2">
    <location>
        <position position="1"/>
    </location>
</feature>
<evidence type="ECO:0000256" key="1">
    <source>
        <dbReference type="SAM" id="MobiDB-lite"/>
    </source>
</evidence>
<reference evidence="2 3" key="1">
    <citation type="journal article" name="Sci. Rep.">
        <title>Genome-scale phylogenetic analyses confirm Olpidium as the closest living zoosporic fungus to the non-flagellated, terrestrial fungi.</title>
        <authorList>
            <person name="Chang Y."/>
            <person name="Rochon D."/>
            <person name="Sekimoto S."/>
            <person name="Wang Y."/>
            <person name="Chovatia M."/>
            <person name="Sandor L."/>
            <person name="Salamov A."/>
            <person name="Grigoriev I.V."/>
            <person name="Stajich J.E."/>
            <person name="Spatafora J.W."/>
        </authorList>
    </citation>
    <scope>NUCLEOTIDE SEQUENCE [LARGE SCALE GENOMIC DNA]</scope>
    <source>
        <strain evidence="2">S191</strain>
    </source>
</reference>
<feature type="region of interest" description="Disordered" evidence="1">
    <location>
        <begin position="1"/>
        <end position="31"/>
    </location>
</feature>
<sequence>MGATAGSDASQPVKIDVDDEGPDSSCETSDEDALFEEVAVPSEQESDIPRLSAEELHDLFETGFISGKNESKALSIAADRANYVDDSEDVAAVLARFQALEQEQFGHKSSYSHSDPFTAVESPPTVGRGRVAAEGRVAALSATKEEFFTLHLRRKPKSLLQEFPSAKTDMIRALSGKLKLKDLESLLTGVNTRKEKMRAGATGGRADAIRFYYRFLTEVLEWRRHNAKRRIRRPREMAAVQATAGVCGVTLPMEKHEESSSPVPSSGERAMATLLSLTPNGTLFSAGQDHPSNPLKRKRLFDPEDFDDFDGGLPSYPSVFPFDKLSGGRTFDTGVLEEEPAGLLSTGQAIFSSPAKKKQPLHKDWLDDERARPISTPSAITPSICGYSAAHLSEEAALMADGLTRGTTPEGGARSPPANTRRPFVAESAFDTEIANMPGPKAPLPPGVLRTSTNETSGDDAEDELRQTLLFSKKGQTVSSTKYVTQIHHSLIEREKGGEVSEVRPAIVPEDRRYSDESTRKQSRVVGPSRLDQARDLGSDNATFPEHPTPMMLGEAANGTVLSIPKSRQSYASLSVEGQHPVSGVAAASGGDP</sequence>
<comment type="caution">
    <text evidence="2">The sequence shown here is derived from an EMBL/GenBank/DDBJ whole genome shotgun (WGS) entry which is preliminary data.</text>
</comment>